<proteinExistence type="predicted"/>
<evidence type="ECO:0000256" key="1">
    <source>
        <dbReference type="SAM" id="Phobius"/>
    </source>
</evidence>
<reference evidence="2" key="2">
    <citation type="journal article" date="2015" name="Fish Shellfish Immunol.">
        <title>Early steps in the European eel (Anguilla anguilla)-Vibrio vulnificus interaction in the gills: Role of the RtxA13 toxin.</title>
        <authorList>
            <person name="Callol A."/>
            <person name="Pajuelo D."/>
            <person name="Ebbesson L."/>
            <person name="Teles M."/>
            <person name="MacKenzie S."/>
            <person name="Amaro C."/>
        </authorList>
    </citation>
    <scope>NUCLEOTIDE SEQUENCE</scope>
</reference>
<dbReference type="EMBL" id="GBXM01067605">
    <property type="protein sequence ID" value="JAH40972.1"/>
    <property type="molecule type" value="Transcribed_RNA"/>
</dbReference>
<dbReference type="AlphaFoldDB" id="A0A0E9SIA0"/>
<reference evidence="2" key="1">
    <citation type="submission" date="2014-11" db="EMBL/GenBank/DDBJ databases">
        <authorList>
            <person name="Amaro Gonzalez C."/>
        </authorList>
    </citation>
    <scope>NUCLEOTIDE SEQUENCE</scope>
</reference>
<organism evidence="2">
    <name type="scientific">Anguilla anguilla</name>
    <name type="common">European freshwater eel</name>
    <name type="synonym">Muraena anguilla</name>
    <dbReference type="NCBI Taxonomy" id="7936"/>
    <lineage>
        <taxon>Eukaryota</taxon>
        <taxon>Metazoa</taxon>
        <taxon>Chordata</taxon>
        <taxon>Craniata</taxon>
        <taxon>Vertebrata</taxon>
        <taxon>Euteleostomi</taxon>
        <taxon>Actinopterygii</taxon>
        <taxon>Neopterygii</taxon>
        <taxon>Teleostei</taxon>
        <taxon>Anguilliformes</taxon>
        <taxon>Anguillidae</taxon>
        <taxon>Anguilla</taxon>
    </lineage>
</organism>
<keyword evidence="1" id="KW-0812">Transmembrane</keyword>
<sequence length="39" mass="4518">MLLFNTLDWIQTLIQVLLYFVTAQTVVSLMFSTTERHSG</sequence>
<keyword evidence="1" id="KW-1133">Transmembrane helix</keyword>
<protein>
    <submittedName>
        <fullName evidence="2">Uncharacterized protein</fullName>
    </submittedName>
</protein>
<evidence type="ECO:0000313" key="2">
    <source>
        <dbReference type="EMBL" id="JAH40972.1"/>
    </source>
</evidence>
<accession>A0A0E9SIA0</accession>
<feature type="transmembrane region" description="Helical" evidence="1">
    <location>
        <begin position="12"/>
        <end position="31"/>
    </location>
</feature>
<name>A0A0E9SIA0_ANGAN</name>
<keyword evidence="1" id="KW-0472">Membrane</keyword>